<accession>A0ACB9CVW0</accession>
<keyword evidence="2" id="KW-1185">Reference proteome</keyword>
<reference evidence="1 2" key="2">
    <citation type="journal article" date="2022" name="Mol. Ecol. Resour.">
        <title>The genomes of chicory, endive, great burdock and yacon provide insights into Asteraceae paleo-polyploidization history and plant inulin production.</title>
        <authorList>
            <person name="Fan W."/>
            <person name="Wang S."/>
            <person name="Wang H."/>
            <person name="Wang A."/>
            <person name="Jiang F."/>
            <person name="Liu H."/>
            <person name="Zhao H."/>
            <person name="Xu D."/>
            <person name="Zhang Y."/>
        </authorList>
    </citation>
    <scope>NUCLEOTIDE SEQUENCE [LARGE SCALE GENOMIC DNA]</scope>
    <source>
        <strain evidence="2">cv. Punajuju</strain>
        <tissue evidence="1">Leaves</tissue>
    </source>
</reference>
<sequence length="88" mass="10053">MYLFGIGSSAATISNDRYHLELEIQIRKGGQKESRNQEHNTHTWADKNVDGGLALYDALVAEERGETSRRWKGCRCVSVRLLRKRCDS</sequence>
<protein>
    <submittedName>
        <fullName evidence="1">Uncharacterized protein</fullName>
    </submittedName>
</protein>
<evidence type="ECO:0000313" key="1">
    <source>
        <dbReference type="EMBL" id="KAI3738435.1"/>
    </source>
</evidence>
<dbReference type="Proteomes" id="UP001055811">
    <property type="component" value="Linkage Group LG05"/>
</dbReference>
<evidence type="ECO:0000313" key="2">
    <source>
        <dbReference type="Proteomes" id="UP001055811"/>
    </source>
</evidence>
<name>A0ACB9CVW0_CICIN</name>
<comment type="caution">
    <text evidence="1">The sequence shown here is derived from an EMBL/GenBank/DDBJ whole genome shotgun (WGS) entry which is preliminary data.</text>
</comment>
<gene>
    <name evidence="1" type="ORF">L2E82_28467</name>
</gene>
<organism evidence="1 2">
    <name type="scientific">Cichorium intybus</name>
    <name type="common">Chicory</name>
    <dbReference type="NCBI Taxonomy" id="13427"/>
    <lineage>
        <taxon>Eukaryota</taxon>
        <taxon>Viridiplantae</taxon>
        <taxon>Streptophyta</taxon>
        <taxon>Embryophyta</taxon>
        <taxon>Tracheophyta</taxon>
        <taxon>Spermatophyta</taxon>
        <taxon>Magnoliopsida</taxon>
        <taxon>eudicotyledons</taxon>
        <taxon>Gunneridae</taxon>
        <taxon>Pentapetalae</taxon>
        <taxon>asterids</taxon>
        <taxon>campanulids</taxon>
        <taxon>Asterales</taxon>
        <taxon>Asteraceae</taxon>
        <taxon>Cichorioideae</taxon>
        <taxon>Cichorieae</taxon>
        <taxon>Cichoriinae</taxon>
        <taxon>Cichorium</taxon>
    </lineage>
</organism>
<reference evidence="2" key="1">
    <citation type="journal article" date="2022" name="Mol. Ecol. Resour.">
        <title>The genomes of chicory, endive, great burdock and yacon provide insights into Asteraceae palaeo-polyploidization history and plant inulin production.</title>
        <authorList>
            <person name="Fan W."/>
            <person name="Wang S."/>
            <person name="Wang H."/>
            <person name="Wang A."/>
            <person name="Jiang F."/>
            <person name="Liu H."/>
            <person name="Zhao H."/>
            <person name="Xu D."/>
            <person name="Zhang Y."/>
        </authorList>
    </citation>
    <scope>NUCLEOTIDE SEQUENCE [LARGE SCALE GENOMIC DNA]</scope>
    <source>
        <strain evidence="2">cv. Punajuju</strain>
    </source>
</reference>
<proteinExistence type="predicted"/>
<dbReference type="EMBL" id="CM042013">
    <property type="protein sequence ID" value="KAI3738435.1"/>
    <property type="molecule type" value="Genomic_DNA"/>
</dbReference>